<sequence>MKRILKWSMLSLAVCGLLWACSEEEATPTETANYYIPDGVISTDYAISLNQAWNAKNAAIYSKAGLSKADENQSFWWSLEDLRNYLAYAEQEAKEKGYHMNGVRVYLAAYPEKGNENTLFFAPTGYETAAKASAINMSFFGNDEAIPVDPLNRGEGGNNGYP</sequence>
<name>A0ACC5UC14_9FLAO</name>
<evidence type="ECO:0000313" key="2">
    <source>
        <dbReference type="Proteomes" id="UP001647509"/>
    </source>
</evidence>
<comment type="caution">
    <text evidence="1">The sequence shown here is derived from an EMBL/GenBank/DDBJ whole genome shotgun (WGS) entry which is preliminary data.</text>
</comment>
<evidence type="ECO:0000313" key="1">
    <source>
        <dbReference type="EMBL" id="MBU2951834.1"/>
    </source>
</evidence>
<keyword evidence="2" id="KW-1185">Reference proteome</keyword>
<organism evidence="1 2">
    <name type="scientific">Pseudotamlana agarivorans</name>
    <dbReference type="NCBI Taxonomy" id="481183"/>
    <lineage>
        <taxon>Bacteria</taxon>
        <taxon>Pseudomonadati</taxon>
        <taxon>Bacteroidota</taxon>
        <taxon>Flavobacteriia</taxon>
        <taxon>Flavobacteriales</taxon>
        <taxon>Flavobacteriaceae</taxon>
        <taxon>Pseudotamlana</taxon>
    </lineage>
</organism>
<accession>A0ACC5UC14</accession>
<proteinExistence type="predicted"/>
<dbReference type="EMBL" id="JAHKPD010000022">
    <property type="protein sequence ID" value="MBU2951834.1"/>
    <property type="molecule type" value="Genomic_DNA"/>
</dbReference>
<reference evidence="1" key="1">
    <citation type="submission" date="2021-05" db="EMBL/GenBank/DDBJ databases">
        <title>Draft genomes of bacteria isolated from model marine particles.</title>
        <authorList>
            <person name="Datta M.S."/>
            <person name="Schwartzman J.A."/>
            <person name="Enke T.N."/>
            <person name="Saavedra J."/>
            <person name="Cermak N."/>
            <person name="Cordero O.X."/>
        </authorList>
    </citation>
    <scope>NUCLEOTIDE SEQUENCE</scope>
    <source>
        <strain evidence="1">I2M19</strain>
    </source>
</reference>
<gene>
    <name evidence="1" type="ORF">KO493_14130</name>
</gene>
<dbReference type="Proteomes" id="UP001647509">
    <property type="component" value="Unassembled WGS sequence"/>
</dbReference>
<protein>
    <submittedName>
        <fullName evidence="1">Uncharacterized protein</fullName>
    </submittedName>
</protein>